<sequence length="336" mass="36350">MAHETLLYPTSLATPDAVDALVTLLQPHIPYSLPILGYLFHSGQPNPNGFHEPCVKVWTSIPQLESHIPANGVFSVLLFTPADHQFRFFCSAESSEGPATAAEEGHVLGVMQSAMNIVAEGSESFRTIMPASALPRQGSADDPNPKLFLIGSVHEKWARCLQTSALKMNPCAKFVCPPRPVTAIAPPGEEYVSTRLKEEDIELVCAGSGVSRSRTYLQGRLATSVCLRAKTETETNAETTPVAWGLVHADGSIGALHVEDAHRRRGLGQFVMHELVRQIGGAGLGGQEDGGGGALGWNWTDVMAANEKGSGFMRSLDGWDERWVCYWVFLDVRPSS</sequence>
<keyword evidence="3" id="KW-1185">Reference proteome</keyword>
<accession>A0A167VR87</accession>
<feature type="domain" description="GCN5-related N-acetyltransferase Rv2170-like" evidence="1">
    <location>
        <begin position="242"/>
        <end position="280"/>
    </location>
</feature>
<organism evidence="2 3">
    <name type="scientific">Athelia psychrophila</name>
    <dbReference type="NCBI Taxonomy" id="1759441"/>
    <lineage>
        <taxon>Eukaryota</taxon>
        <taxon>Fungi</taxon>
        <taxon>Dikarya</taxon>
        <taxon>Basidiomycota</taxon>
        <taxon>Agaricomycotina</taxon>
        <taxon>Agaricomycetes</taxon>
        <taxon>Agaricomycetidae</taxon>
        <taxon>Atheliales</taxon>
        <taxon>Atheliaceae</taxon>
        <taxon>Athelia</taxon>
    </lineage>
</organism>
<dbReference type="GO" id="GO:0016747">
    <property type="term" value="F:acyltransferase activity, transferring groups other than amino-acyl groups"/>
    <property type="evidence" value="ECO:0007669"/>
    <property type="project" value="InterPro"/>
</dbReference>
<dbReference type="PANTHER" id="PTHR20958">
    <property type="entry name" value="GLYCINE N-ACYLTRANSFERASE-LIKE PROTEIN"/>
    <property type="match status" value="1"/>
</dbReference>
<dbReference type="PANTHER" id="PTHR20958:SF6">
    <property type="entry name" value="GLYCINE N-ACYLTRANSFERASE-LIKE PROTEIN"/>
    <property type="match status" value="1"/>
</dbReference>
<dbReference type="SUPFAM" id="SSF55729">
    <property type="entry name" value="Acyl-CoA N-acyltransferases (Nat)"/>
    <property type="match status" value="1"/>
</dbReference>
<evidence type="ECO:0000259" key="1">
    <source>
        <dbReference type="Pfam" id="PF08445"/>
    </source>
</evidence>
<dbReference type="InterPro" id="IPR053225">
    <property type="entry name" value="Acyl-CoA_N-acyltransferase"/>
</dbReference>
<dbReference type="EMBL" id="KV417849">
    <property type="protein sequence ID" value="KZP05283.1"/>
    <property type="molecule type" value="Genomic_DNA"/>
</dbReference>
<dbReference type="STRING" id="436010.A0A167VR87"/>
<dbReference type="AlphaFoldDB" id="A0A167VR87"/>
<dbReference type="InterPro" id="IPR013653">
    <property type="entry name" value="GCN5-like_dom"/>
</dbReference>
<dbReference type="Proteomes" id="UP000076532">
    <property type="component" value="Unassembled WGS sequence"/>
</dbReference>
<evidence type="ECO:0000313" key="2">
    <source>
        <dbReference type="EMBL" id="KZP05283.1"/>
    </source>
</evidence>
<name>A0A167VR87_9AGAM</name>
<dbReference type="InterPro" id="IPR016181">
    <property type="entry name" value="Acyl_CoA_acyltransferase"/>
</dbReference>
<proteinExistence type="predicted"/>
<dbReference type="Pfam" id="PF08445">
    <property type="entry name" value="FR47"/>
    <property type="match status" value="1"/>
</dbReference>
<dbReference type="Gene3D" id="3.40.630.30">
    <property type="match status" value="1"/>
</dbReference>
<reference evidence="2 3" key="1">
    <citation type="journal article" date="2016" name="Mol. Biol. Evol.">
        <title>Comparative Genomics of Early-Diverging Mushroom-Forming Fungi Provides Insights into the Origins of Lignocellulose Decay Capabilities.</title>
        <authorList>
            <person name="Nagy L.G."/>
            <person name="Riley R."/>
            <person name="Tritt A."/>
            <person name="Adam C."/>
            <person name="Daum C."/>
            <person name="Floudas D."/>
            <person name="Sun H."/>
            <person name="Yadav J.S."/>
            <person name="Pangilinan J."/>
            <person name="Larsson K.H."/>
            <person name="Matsuura K."/>
            <person name="Barry K."/>
            <person name="Labutti K."/>
            <person name="Kuo R."/>
            <person name="Ohm R.A."/>
            <person name="Bhattacharya S.S."/>
            <person name="Shirouzu T."/>
            <person name="Yoshinaga Y."/>
            <person name="Martin F.M."/>
            <person name="Grigoriev I.V."/>
            <person name="Hibbett D.S."/>
        </authorList>
    </citation>
    <scope>NUCLEOTIDE SEQUENCE [LARGE SCALE GENOMIC DNA]</scope>
    <source>
        <strain evidence="2 3">CBS 109695</strain>
    </source>
</reference>
<protein>
    <recommendedName>
        <fullName evidence="1">GCN5-related N-acetyltransferase Rv2170-like domain-containing protein</fullName>
    </recommendedName>
</protein>
<evidence type="ECO:0000313" key="3">
    <source>
        <dbReference type="Proteomes" id="UP000076532"/>
    </source>
</evidence>
<gene>
    <name evidence="2" type="ORF">FIBSPDRAFT_359307</name>
</gene>
<dbReference type="OrthoDB" id="61870at2759"/>